<keyword evidence="3" id="KW-0597">Phosphoprotein</keyword>
<evidence type="ECO:0000259" key="4">
    <source>
        <dbReference type="Pfam" id="PF02878"/>
    </source>
</evidence>
<evidence type="ECO:0000259" key="5">
    <source>
        <dbReference type="Pfam" id="PF02880"/>
    </source>
</evidence>
<dbReference type="EC" id="5.4.2.2" evidence="6"/>
<keyword evidence="7" id="KW-1185">Reference proteome</keyword>
<proteinExistence type="inferred from homology"/>
<name>A0A7W8G962_9SPIR</name>
<dbReference type="SUPFAM" id="SSF53738">
    <property type="entry name" value="Phosphoglucomutase, first 3 domains"/>
    <property type="match status" value="1"/>
</dbReference>
<protein>
    <submittedName>
        <fullName evidence="6">Phosphoglucomutase</fullName>
        <ecNumber evidence="6">5.4.2.2</ecNumber>
    </submittedName>
</protein>
<dbReference type="EMBL" id="JACHFQ010000004">
    <property type="protein sequence ID" value="MBB5226162.1"/>
    <property type="molecule type" value="Genomic_DNA"/>
</dbReference>
<dbReference type="InterPro" id="IPR005844">
    <property type="entry name" value="A-D-PHexomutase_a/b/a-I"/>
</dbReference>
<feature type="domain" description="Alpha-D-phosphohexomutase alpha/beta/alpha" evidence="5">
    <location>
        <begin position="351"/>
        <end position="436"/>
    </location>
</feature>
<comment type="caution">
    <text evidence="6">The sequence shown here is derived from an EMBL/GenBank/DDBJ whole genome shotgun (WGS) entry which is preliminary data.</text>
</comment>
<comment type="cofactor">
    <cofactor evidence="1">
        <name>Mg(2+)</name>
        <dbReference type="ChEBI" id="CHEBI:18420"/>
    </cofactor>
</comment>
<dbReference type="Pfam" id="PF02878">
    <property type="entry name" value="PGM_PMM_I"/>
    <property type="match status" value="1"/>
</dbReference>
<evidence type="ECO:0000256" key="1">
    <source>
        <dbReference type="ARBA" id="ARBA00001946"/>
    </source>
</evidence>
<evidence type="ECO:0000313" key="6">
    <source>
        <dbReference type="EMBL" id="MBB5226162.1"/>
    </source>
</evidence>
<dbReference type="InterPro" id="IPR005846">
    <property type="entry name" value="A-D-PHexomutase_a/b/a-III"/>
</dbReference>
<evidence type="ECO:0000256" key="2">
    <source>
        <dbReference type="ARBA" id="ARBA00010231"/>
    </source>
</evidence>
<dbReference type="Pfam" id="PF02880">
    <property type="entry name" value="PGM_PMM_III"/>
    <property type="match status" value="1"/>
</dbReference>
<gene>
    <name evidence="6" type="ORF">HNP76_001530</name>
</gene>
<evidence type="ECO:0000256" key="3">
    <source>
        <dbReference type="ARBA" id="ARBA00022553"/>
    </source>
</evidence>
<dbReference type="InterPro" id="IPR016055">
    <property type="entry name" value="A-D-PHexomutase_a/b/a-I/II/III"/>
</dbReference>
<dbReference type="Proteomes" id="UP000518887">
    <property type="component" value="Unassembled WGS sequence"/>
</dbReference>
<dbReference type="PANTHER" id="PTHR42946">
    <property type="entry name" value="PHOSPHOHEXOSE MUTASE"/>
    <property type="match status" value="1"/>
</dbReference>
<reference evidence="6 7" key="1">
    <citation type="submission" date="2020-08" db="EMBL/GenBank/DDBJ databases">
        <title>Genomic Encyclopedia of Type Strains, Phase IV (KMG-IV): sequencing the most valuable type-strain genomes for metagenomic binning, comparative biology and taxonomic classification.</title>
        <authorList>
            <person name="Goeker M."/>
        </authorList>
    </citation>
    <scope>NUCLEOTIDE SEQUENCE [LARGE SCALE GENOMIC DNA]</scope>
    <source>
        <strain evidence="6 7">DSM 103462</strain>
    </source>
</reference>
<comment type="similarity">
    <text evidence="2">Belongs to the phosphohexose mutase family.</text>
</comment>
<dbReference type="GO" id="GO:0004615">
    <property type="term" value="F:phosphomannomutase activity"/>
    <property type="evidence" value="ECO:0007669"/>
    <property type="project" value="TreeGrafter"/>
</dbReference>
<dbReference type="GO" id="GO:0004614">
    <property type="term" value="F:phosphoglucomutase activity"/>
    <property type="evidence" value="ECO:0007669"/>
    <property type="project" value="UniProtKB-EC"/>
</dbReference>
<keyword evidence="6" id="KW-0413">Isomerase</keyword>
<sequence length="610" mass="66776">MEHNMITSASGWRKVFAISGDENDNTSQISENDSILSGIAAEVFADYIIEKKASPVVILGQDTRPTGRAICQAMLKVLVAKNIRVNYPGIIAAPEIMAYGKSASGFIYISASHNPIGHNGIKFGLDDGGVLNGTENAKLVKALNEKCASPSEIERIKAILSEHKSAKNANSPEEARDQANEVIARSQKSKVDAKSAYMAFSKEVISATGDKAGQEVLFSKIKQSISENPLGIIADMNGSARTLSIDKTVFKDAGISYYGINDEPGRIVHAIIPEPENLVWAASEMERLQKEGHSEVKLGYMPDCDGDRGNIVFWNEKTGKAEVLKAQEVFALSVLSELSYMKYLDEVSGSNYGKNLAVAANCPTSMRIDEVTKAFGASLFRAEVGEANVVNLARKKRDEGFTVRILGEGSNGGNITHPAAVRDPLNTIFALVKLLVLRDSEEGGKKIKGLFHIWCDSQNLPYNNDFTLLDVIETLPVYTTTGVAEERAILKIKTTDHSVLKANFQKIFEEEWNCKKSQLSSKYGIEAYEAIGTNGTEENRKLTDYSKNGKGGLKILFTGKDKLPLAYIWMRGSGTEPVFRVLCDVKGNNSAEEHELLDWERSMILKADNL</sequence>
<evidence type="ECO:0000313" key="7">
    <source>
        <dbReference type="Proteomes" id="UP000518887"/>
    </source>
</evidence>
<accession>A0A7W8G962</accession>
<dbReference type="RefSeq" id="WP_246462628.1">
    <property type="nucleotide sequence ID" value="NZ_CP031518.1"/>
</dbReference>
<dbReference type="InterPro" id="IPR050060">
    <property type="entry name" value="Phosphoglucosamine_mutase"/>
</dbReference>
<dbReference type="PANTHER" id="PTHR42946:SF1">
    <property type="entry name" value="PHOSPHOGLUCOMUTASE (ALPHA-D-GLUCOSE-1,6-BISPHOSPHATE-DEPENDENT)"/>
    <property type="match status" value="1"/>
</dbReference>
<organism evidence="6 7">
    <name type="scientific">Treponema ruminis</name>
    <dbReference type="NCBI Taxonomy" id="744515"/>
    <lineage>
        <taxon>Bacteria</taxon>
        <taxon>Pseudomonadati</taxon>
        <taxon>Spirochaetota</taxon>
        <taxon>Spirochaetia</taxon>
        <taxon>Spirochaetales</taxon>
        <taxon>Treponemataceae</taxon>
        <taxon>Treponema</taxon>
    </lineage>
</organism>
<dbReference type="Gene3D" id="3.40.120.10">
    <property type="entry name" value="Alpha-D-Glucose-1,6-Bisphosphate, subunit A, domain 3"/>
    <property type="match status" value="3"/>
</dbReference>
<feature type="domain" description="Alpha-D-phosphohexomutase alpha/beta/alpha" evidence="4">
    <location>
        <begin position="41"/>
        <end position="145"/>
    </location>
</feature>
<dbReference type="GO" id="GO:0005975">
    <property type="term" value="P:carbohydrate metabolic process"/>
    <property type="evidence" value="ECO:0007669"/>
    <property type="project" value="InterPro"/>
</dbReference>
<dbReference type="AlphaFoldDB" id="A0A7W8G962"/>